<comment type="caution">
    <text evidence="1">The sequence shown here is derived from an EMBL/GenBank/DDBJ whole genome shotgun (WGS) entry which is preliminary data.</text>
</comment>
<reference evidence="1" key="1">
    <citation type="submission" date="2023-10" db="EMBL/GenBank/DDBJ databases">
        <title>Genome assemblies of two species of porcelain crab, Petrolisthes cinctipes and Petrolisthes manimaculis (Anomura: Porcellanidae).</title>
        <authorList>
            <person name="Angst P."/>
        </authorList>
    </citation>
    <scope>NUCLEOTIDE SEQUENCE</scope>
    <source>
        <strain evidence="1">PB745_01</strain>
        <tissue evidence="1">Gill</tissue>
    </source>
</reference>
<dbReference type="EMBL" id="JAWQEG010008978">
    <property type="protein sequence ID" value="KAK3849351.1"/>
    <property type="molecule type" value="Genomic_DNA"/>
</dbReference>
<evidence type="ECO:0000313" key="2">
    <source>
        <dbReference type="Proteomes" id="UP001286313"/>
    </source>
</evidence>
<gene>
    <name evidence="1" type="ORF">Pcinc_043891</name>
</gene>
<protein>
    <submittedName>
        <fullName evidence="1">Uncharacterized protein</fullName>
    </submittedName>
</protein>
<dbReference type="AlphaFoldDB" id="A0AAE1BEP7"/>
<name>A0AAE1BEP7_PETCI</name>
<evidence type="ECO:0000313" key="1">
    <source>
        <dbReference type="EMBL" id="KAK3849351.1"/>
    </source>
</evidence>
<sequence length="89" mass="10398">MVEVGKIEKKKLRREVDAEEEIVEVVRWMDVKFGGGCYIWEGREVDAEEEIMDGWIVSGVWRWMVWEGREEDAEKEIMDGWIVECGGGC</sequence>
<accession>A0AAE1BEP7</accession>
<proteinExistence type="predicted"/>
<keyword evidence="2" id="KW-1185">Reference proteome</keyword>
<dbReference type="Proteomes" id="UP001286313">
    <property type="component" value="Unassembled WGS sequence"/>
</dbReference>
<organism evidence="1 2">
    <name type="scientific">Petrolisthes cinctipes</name>
    <name type="common">Flat porcelain crab</name>
    <dbReference type="NCBI Taxonomy" id="88211"/>
    <lineage>
        <taxon>Eukaryota</taxon>
        <taxon>Metazoa</taxon>
        <taxon>Ecdysozoa</taxon>
        <taxon>Arthropoda</taxon>
        <taxon>Crustacea</taxon>
        <taxon>Multicrustacea</taxon>
        <taxon>Malacostraca</taxon>
        <taxon>Eumalacostraca</taxon>
        <taxon>Eucarida</taxon>
        <taxon>Decapoda</taxon>
        <taxon>Pleocyemata</taxon>
        <taxon>Anomura</taxon>
        <taxon>Galatheoidea</taxon>
        <taxon>Porcellanidae</taxon>
        <taxon>Petrolisthes</taxon>
    </lineage>
</organism>